<keyword evidence="14" id="KW-1185">Reference proteome</keyword>
<dbReference type="InterPro" id="IPR027417">
    <property type="entry name" value="P-loop_NTPase"/>
</dbReference>
<protein>
    <submittedName>
        <fullName evidence="13">ABC transporter related protein</fullName>
    </submittedName>
</protein>
<evidence type="ECO:0000256" key="10">
    <source>
        <dbReference type="ARBA" id="ARBA00023136"/>
    </source>
</evidence>
<evidence type="ECO:0000259" key="12">
    <source>
        <dbReference type="PROSITE" id="PS50893"/>
    </source>
</evidence>
<evidence type="ECO:0000256" key="6">
    <source>
        <dbReference type="ARBA" id="ARBA00022737"/>
    </source>
</evidence>
<evidence type="ECO:0000256" key="8">
    <source>
        <dbReference type="ARBA" id="ARBA00022840"/>
    </source>
</evidence>
<dbReference type="SMART" id="SM00382">
    <property type="entry name" value="AAA"/>
    <property type="match status" value="1"/>
</dbReference>
<dbReference type="PANTHER" id="PTHR43790">
    <property type="entry name" value="CARBOHYDRATE TRANSPORT ATP-BINDING PROTEIN MG119-RELATED"/>
    <property type="match status" value="1"/>
</dbReference>
<feature type="transmembrane region" description="Helical" evidence="11">
    <location>
        <begin position="765"/>
        <end position="784"/>
    </location>
</feature>
<dbReference type="EMBL" id="AATQ01000017">
    <property type="protein sequence ID" value="EAU46143.1"/>
    <property type="molecule type" value="Genomic_DNA"/>
</dbReference>
<evidence type="ECO:0000256" key="7">
    <source>
        <dbReference type="ARBA" id="ARBA00022741"/>
    </source>
</evidence>
<dbReference type="InterPro" id="IPR017871">
    <property type="entry name" value="ABC_transporter-like_CS"/>
</dbReference>
<evidence type="ECO:0000256" key="3">
    <source>
        <dbReference type="ARBA" id="ARBA00022475"/>
    </source>
</evidence>
<comment type="caution">
    <text evidence="13">The sequence shown here is derived from an EMBL/GenBank/DDBJ whole genome shotgun (WGS) entry which is preliminary data.</text>
</comment>
<dbReference type="InterPro" id="IPR003593">
    <property type="entry name" value="AAA+_ATPase"/>
</dbReference>
<keyword evidence="3" id="KW-1003">Cell membrane</keyword>
<dbReference type="HOGENOM" id="CLU_012904_1_0_5"/>
<dbReference type="PROSITE" id="PS50893">
    <property type="entry name" value="ABC_TRANSPORTER_2"/>
    <property type="match status" value="2"/>
</dbReference>
<evidence type="ECO:0000256" key="4">
    <source>
        <dbReference type="ARBA" id="ARBA00022597"/>
    </source>
</evidence>
<feature type="domain" description="ABC transporter" evidence="12">
    <location>
        <begin position="1"/>
        <end position="233"/>
    </location>
</feature>
<evidence type="ECO:0000313" key="14">
    <source>
        <dbReference type="Proteomes" id="UP000006230"/>
    </source>
</evidence>
<feature type="transmembrane region" description="Helical" evidence="11">
    <location>
        <begin position="790"/>
        <end position="807"/>
    </location>
</feature>
<evidence type="ECO:0000256" key="5">
    <source>
        <dbReference type="ARBA" id="ARBA00022692"/>
    </source>
</evidence>
<feature type="transmembrane region" description="Helical" evidence="11">
    <location>
        <begin position="595"/>
        <end position="613"/>
    </location>
</feature>
<comment type="subcellular location">
    <subcellularLocation>
        <location evidence="1">Cell membrane</location>
        <topology evidence="1">Multi-pass membrane protein</topology>
    </subcellularLocation>
</comment>
<evidence type="ECO:0000313" key="13">
    <source>
        <dbReference type="EMBL" id="EAU46143.1"/>
    </source>
</evidence>
<dbReference type="eggNOG" id="COG1129">
    <property type="taxonomic scope" value="Bacteria"/>
</dbReference>
<keyword evidence="2" id="KW-0813">Transport</keyword>
<dbReference type="GO" id="GO:0022857">
    <property type="term" value="F:transmembrane transporter activity"/>
    <property type="evidence" value="ECO:0007669"/>
    <property type="project" value="InterPro"/>
</dbReference>
<organism evidence="13 14">
    <name type="scientific">Salipiger bermudensis (strain DSM 26914 / JCM 13377 / KCTC 12554 / HTCC2601)</name>
    <name type="common">Pelagibaca bermudensis</name>
    <dbReference type="NCBI Taxonomy" id="314265"/>
    <lineage>
        <taxon>Bacteria</taxon>
        <taxon>Pseudomonadati</taxon>
        <taxon>Pseudomonadota</taxon>
        <taxon>Alphaproteobacteria</taxon>
        <taxon>Rhodobacterales</taxon>
        <taxon>Roseobacteraceae</taxon>
        <taxon>Salipiger</taxon>
    </lineage>
</organism>
<keyword evidence="9 11" id="KW-1133">Transmembrane helix</keyword>
<feature type="transmembrane region" description="Helical" evidence="11">
    <location>
        <begin position="658"/>
        <end position="679"/>
    </location>
</feature>
<keyword evidence="7" id="KW-0547">Nucleotide-binding</keyword>
<proteinExistence type="predicted"/>
<dbReference type="CDD" id="cd03215">
    <property type="entry name" value="ABC_Carb_Monos_II"/>
    <property type="match status" value="1"/>
</dbReference>
<name>Q0FPS0_SALBH</name>
<dbReference type="CDD" id="cd06579">
    <property type="entry name" value="TM_PBP1_transp_AraH_like"/>
    <property type="match status" value="1"/>
</dbReference>
<dbReference type="InterPro" id="IPR001851">
    <property type="entry name" value="ABC_transp_permease"/>
</dbReference>
<dbReference type="STRING" id="314265.R2601_01558"/>
<sequence>MRGVSKHFPGVRALHDITFDVYAGEVHGLVGENGAGKSTLMGVASGALVATEGEVHIDSDPMSGDPDRARELGLAIVRQEPALMPDLSVAENLFLGMPHAKRPSLSALNTWARGLLKHWSEDVTIDPRDHVSTLNPEQRFIVEIVKALECEPKVLVLDEPTEHLASEDVERLFERVRAVTARGAAVIYISHRIREVQAIANRLTVLRDGEGQGTFDARNMSEDQIVSLIVGGDLDRTFPAKASEASTRTVLSTRGFSGPGFSNVNLDIRAGEILGLAGIDANGQREFMRALAGIHRGSGDVTLLGKPISIRNSQGAKRHGIAYLPGDRHREGIFPELSIRENFSIRSPQEDAALGLIRSGSEQRRTVDAIRQFAVKTPHGETPIQSLSGGNQQKVVLSSVLAAKPQVLLVDEPTQGVDVGARAEIYRSIRETARSGVAVIVVSSDAQEVAGLSDHVAIFSRGRVVDMLSGDDVTEDRITSSVLKSTEQRDRHHRPVAAFWKWAASNSAPLVMVAAAILFLGAVAGMWNPFYLSPRSLTGMMTFAATLALVAYGQQFLMMVSGIDLSVGPTMGLCQVVGSFFLLQELGPGSHVAGWVLLLLVAMAVGVVNWILVEGLRMHPMVATLATFMAVQAISLILRPVPGGMIDGDVMMALSMKVGIVPVTFIAAVLLALVLEFWLYRREMGVSMRGLGSRQEAARTAGIRPKLARFVAYVGCSFLAGLAAITMIAQVGIGDPRAGLTYTLGSIAAVVIGGASLFGGRGSFVGALLGAIFITQVNSVTVFLRLSQEWQQYLLGFLILASVALYSKSREKVVQA</sequence>
<evidence type="ECO:0000256" key="9">
    <source>
        <dbReference type="ARBA" id="ARBA00022989"/>
    </source>
</evidence>
<dbReference type="Pfam" id="PF00005">
    <property type="entry name" value="ABC_tran"/>
    <property type="match status" value="2"/>
</dbReference>
<feature type="transmembrane region" description="Helical" evidence="11">
    <location>
        <begin position="536"/>
        <end position="553"/>
    </location>
</feature>
<dbReference type="InterPro" id="IPR050107">
    <property type="entry name" value="ABC_carbohydrate_import_ATPase"/>
</dbReference>
<feature type="domain" description="ABC transporter" evidence="12">
    <location>
        <begin position="245"/>
        <end position="486"/>
    </location>
</feature>
<keyword evidence="6" id="KW-0677">Repeat</keyword>
<dbReference type="GO" id="GO:0016887">
    <property type="term" value="F:ATP hydrolysis activity"/>
    <property type="evidence" value="ECO:0007669"/>
    <property type="project" value="InterPro"/>
</dbReference>
<dbReference type="Proteomes" id="UP000006230">
    <property type="component" value="Unassembled WGS sequence"/>
</dbReference>
<dbReference type="GO" id="GO:0005886">
    <property type="term" value="C:plasma membrane"/>
    <property type="evidence" value="ECO:0007669"/>
    <property type="project" value="UniProtKB-SubCell"/>
</dbReference>
<evidence type="ECO:0000256" key="1">
    <source>
        <dbReference type="ARBA" id="ARBA00004651"/>
    </source>
</evidence>
<keyword evidence="10 11" id="KW-0472">Membrane</keyword>
<feature type="transmembrane region" description="Helical" evidence="11">
    <location>
        <begin position="739"/>
        <end position="758"/>
    </location>
</feature>
<dbReference type="AlphaFoldDB" id="Q0FPS0"/>
<dbReference type="Gene3D" id="3.40.50.300">
    <property type="entry name" value="P-loop containing nucleotide triphosphate hydrolases"/>
    <property type="match status" value="2"/>
</dbReference>
<feature type="transmembrane region" description="Helical" evidence="11">
    <location>
        <begin position="510"/>
        <end position="530"/>
    </location>
</feature>
<dbReference type="Pfam" id="PF02653">
    <property type="entry name" value="BPD_transp_2"/>
    <property type="match status" value="1"/>
</dbReference>
<dbReference type="InterPro" id="IPR003439">
    <property type="entry name" value="ABC_transporter-like_ATP-bd"/>
</dbReference>
<dbReference type="CDD" id="cd03216">
    <property type="entry name" value="ABC_Carb_Monos_I"/>
    <property type="match status" value="1"/>
</dbReference>
<evidence type="ECO:0000256" key="2">
    <source>
        <dbReference type="ARBA" id="ARBA00022448"/>
    </source>
</evidence>
<keyword evidence="4" id="KW-0762">Sugar transport</keyword>
<dbReference type="PROSITE" id="PS00211">
    <property type="entry name" value="ABC_TRANSPORTER_1"/>
    <property type="match status" value="1"/>
</dbReference>
<evidence type="ECO:0000256" key="11">
    <source>
        <dbReference type="SAM" id="Phobius"/>
    </source>
</evidence>
<accession>Q0FPS0</accession>
<keyword evidence="5 11" id="KW-0812">Transmembrane</keyword>
<feature type="transmembrane region" description="Helical" evidence="11">
    <location>
        <begin position="710"/>
        <end position="733"/>
    </location>
</feature>
<feature type="transmembrane region" description="Helical" evidence="11">
    <location>
        <begin position="620"/>
        <end position="638"/>
    </location>
</feature>
<gene>
    <name evidence="13" type="ORF">R2601_01558</name>
</gene>
<reference evidence="13 14" key="1">
    <citation type="journal article" date="2010" name="J. Bacteriol.">
        <title>Genome sequences of Pelagibaca bermudensis HTCC2601T and Maritimibacter alkaliphilus HTCC2654T, the type strains of two marine Roseobacter genera.</title>
        <authorList>
            <person name="Thrash J.C."/>
            <person name="Cho J.C."/>
            <person name="Ferriera S."/>
            <person name="Johnson J."/>
            <person name="Vergin K.L."/>
            <person name="Giovannoni S.J."/>
        </authorList>
    </citation>
    <scope>NUCLEOTIDE SEQUENCE [LARGE SCALE GENOMIC DNA]</scope>
    <source>
        <strain evidence="14">DSM 26914 / JCM 13377 / KCTC 12554 / HTCC2601</strain>
    </source>
</reference>
<dbReference type="SUPFAM" id="SSF52540">
    <property type="entry name" value="P-loop containing nucleoside triphosphate hydrolases"/>
    <property type="match status" value="2"/>
</dbReference>
<keyword evidence="8" id="KW-0067">ATP-binding</keyword>
<dbReference type="PANTHER" id="PTHR43790:SF9">
    <property type="entry name" value="GALACTOFURANOSE TRANSPORTER ATP-BINDING PROTEIN YTFR"/>
    <property type="match status" value="1"/>
</dbReference>
<dbReference type="GO" id="GO:0005524">
    <property type="term" value="F:ATP binding"/>
    <property type="evidence" value="ECO:0007669"/>
    <property type="project" value="UniProtKB-KW"/>
</dbReference>